<dbReference type="Proteomes" id="UP000215453">
    <property type="component" value="Chromosome 13"/>
</dbReference>
<name>A0A1Y6LZG7_ZYMTR</name>
<gene>
    <name evidence="1" type="ORF">ZT1A5_G11216</name>
</gene>
<reference evidence="1 2" key="1">
    <citation type="submission" date="2016-10" db="EMBL/GenBank/DDBJ databases">
        <authorList>
            <person name="Varghese N."/>
        </authorList>
    </citation>
    <scope>NUCLEOTIDE SEQUENCE [LARGE SCALE GENOMIC DNA]</scope>
</reference>
<organism evidence="1 2">
    <name type="scientific">Zymoseptoria tritici ST99CH_1A5</name>
    <dbReference type="NCBI Taxonomy" id="1276529"/>
    <lineage>
        <taxon>Eukaryota</taxon>
        <taxon>Fungi</taxon>
        <taxon>Dikarya</taxon>
        <taxon>Ascomycota</taxon>
        <taxon>Pezizomycotina</taxon>
        <taxon>Dothideomycetes</taxon>
        <taxon>Dothideomycetidae</taxon>
        <taxon>Mycosphaerellales</taxon>
        <taxon>Mycosphaerellaceae</taxon>
        <taxon>Zymoseptoria</taxon>
    </lineage>
</organism>
<dbReference type="PANTHER" id="PTHR11439">
    <property type="entry name" value="GAG-POL-RELATED RETROTRANSPOSON"/>
    <property type="match status" value="1"/>
</dbReference>
<dbReference type="AlphaFoldDB" id="A0A1Y6LZG7"/>
<evidence type="ECO:0000313" key="1">
    <source>
        <dbReference type="EMBL" id="SMY29767.1"/>
    </source>
</evidence>
<accession>A0A1Y6LZG7</accession>
<dbReference type="PANTHER" id="PTHR11439:SF515">
    <property type="entry name" value="GAG-POL POLYPROTEIN"/>
    <property type="match status" value="1"/>
</dbReference>
<protein>
    <recommendedName>
        <fullName evidence="3">Reverse transcriptase Ty1/copia-type domain-containing protein</fullName>
    </recommendedName>
</protein>
<evidence type="ECO:0008006" key="3">
    <source>
        <dbReference type="Google" id="ProtNLM"/>
    </source>
</evidence>
<dbReference type="CDD" id="cd09272">
    <property type="entry name" value="RNase_HI_RT_Ty1"/>
    <property type="match status" value="1"/>
</dbReference>
<evidence type="ECO:0000313" key="2">
    <source>
        <dbReference type="Proteomes" id="UP000215453"/>
    </source>
</evidence>
<sequence>MWPSIQTRADITFAVAQLSRHLVKPTTDHLNTAKRILRYLKGTRCYRITIKSQDKGKELKLVRYTDSSYADNRDDSTSTGGYAFHLNDSLISWKSVKQRTVALLLTEAEWNAAVTICQEAAYLSALCSEFSLIKLLMTLVTIKADNMSQIALTKRGGVDGRTKHMNNRLHWLREQVNDY</sequence>
<proteinExistence type="predicted"/>
<dbReference type="EMBL" id="LT882688">
    <property type="protein sequence ID" value="SMY29767.1"/>
    <property type="molecule type" value="Genomic_DNA"/>
</dbReference>